<dbReference type="GO" id="GO:0003700">
    <property type="term" value="F:DNA-binding transcription factor activity"/>
    <property type="evidence" value="ECO:0007669"/>
    <property type="project" value="InterPro"/>
</dbReference>
<dbReference type="Proteomes" id="UP000474957">
    <property type="component" value="Unassembled WGS sequence"/>
</dbReference>
<reference evidence="5 6" key="1">
    <citation type="submission" date="2019-10" db="EMBL/GenBank/DDBJ databases">
        <title>Cognatihalovulum marinum gen. nov. sp. nov., a new member of the family Rhodobacteraceae isolated from deep seawater of the Northwest Indian Ocean.</title>
        <authorList>
            <person name="Ruan C."/>
            <person name="Wang J."/>
            <person name="Zheng X."/>
            <person name="Song L."/>
            <person name="Zhu Y."/>
            <person name="Huang Y."/>
            <person name="Lu Z."/>
            <person name="Du W."/>
            <person name="Huang L."/>
            <person name="Dai X."/>
        </authorList>
    </citation>
    <scope>NUCLEOTIDE SEQUENCE [LARGE SCALE GENOMIC DNA]</scope>
    <source>
        <strain evidence="5 6">2CG4</strain>
    </source>
</reference>
<gene>
    <name evidence="5" type="ORF">GE300_16705</name>
</gene>
<dbReference type="PRINTS" id="PR00035">
    <property type="entry name" value="HTHGNTR"/>
</dbReference>
<dbReference type="InterPro" id="IPR036390">
    <property type="entry name" value="WH_DNA-bd_sf"/>
</dbReference>
<dbReference type="CDD" id="cd07377">
    <property type="entry name" value="WHTH_GntR"/>
    <property type="match status" value="1"/>
</dbReference>
<evidence type="ECO:0000259" key="4">
    <source>
        <dbReference type="PROSITE" id="PS50949"/>
    </source>
</evidence>
<dbReference type="PANTHER" id="PTHR44846">
    <property type="entry name" value="MANNOSYL-D-GLYCERATE TRANSPORT/METABOLISM SYSTEM REPRESSOR MNGR-RELATED"/>
    <property type="match status" value="1"/>
</dbReference>
<proteinExistence type="predicted"/>
<evidence type="ECO:0000313" key="6">
    <source>
        <dbReference type="Proteomes" id="UP000474957"/>
    </source>
</evidence>
<dbReference type="InterPro" id="IPR011663">
    <property type="entry name" value="UTRA"/>
</dbReference>
<keyword evidence="3" id="KW-0804">Transcription</keyword>
<dbReference type="Pfam" id="PF00392">
    <property type="entry name" value="GntR"/>
    <property type="match status" value="1"/>
</dbReference>
<dbReference type="Gene3D" id="3.40.1410.10">
    <property type="entry name" value="Chorismate lyase-like"/>
    <property type="match status" value="1"/>
</dbReference>
<dbReference type="Pfam" id="PF07702">
    <property type="entry name" value="UTRA"/>
    <property type="match status" value="1"/>
</dbReference>
<dbReference type="PANTHER" id="PTHR44846:SF1">
    <property type="entry name" value="MANNOSYL-D-GLYCERATE TRANSPORT_METABOLISM SYSTEM REPRESSOR MNGR-RELATED"/>
    <property type="match status" value="1"/>
</dbReference>
<dbReference type="GO" id="GO:0045892">
    <property type="term" value="P:negative regulation of DNA-templated transcription"/>
    <property type="evidence" value="ECO:0007669"/>
    <property type="project" value="TreeGrafter"/>
</dbReference>
<evidence type="ECO:0000256" key="3">
    <source>
        <dbReference type="ARBA" id="ARBA00023163"/>
    </source>
</evidence>
<accession>A0A6L5Z545</accession>
<sequence length="252" mass="27804">MHQEGRRMNVPTVPKYRAVHDELLRRLKAGMYSVGTRLPSEDALAQSFGVSRVTARRALELLVEAGYLVSRQGSGYLVNTLSPPETTCLTSFTDMVLREGRIPGARLIEIRERDVAPPGEVAALFDEPVALIRRLRTVDGAPTLLVSTWLPRRLVPGLGPQDFPEQGQDQSILRILADRFDLRWGRACETVGSCAAPPDAARLLGIAPDTPILSQACTAFDDDQRPVFFDQVYRVGPITYNLVGARREADPV</sequence>
<dbReference type="SMART" id="SM00345">
    <property type="entry name" value="HTH_GNTR"/>
    <property type="match status" value="1"/>
</dbReference>
<dbReference type="AlphaFoldDB" id="A0A6L5Z545"/>
<evidence type="ECO:0000313" key="5">
    <source>
        <dbReference type="EMBL" id="MSU91225.1"/>
    </source>
</evidence>
<feature type="domain" description="HTH gntR-type" evidence="4">
    <location>
        <begin position="13"/>
        <end position="81"/>
    </location>
</feature>
<comment type="caution">
    <text evidence="5">The sequence shown here is derived from an EMBL/GenBank/DDBJ whole genome shotgun (WGS) entry which is preliminary data.</text>
</comment>
<dbReference type="Gene3D" id="1.10.10.10">
    <property type="entry name" value="Winged helix-like DNA-binding domain superfamily/Winged helix DNA-binding domain"/>
    <property type="match status" value="1"/>
</dbReference>
<keyword evidence="6" id="KW-1185">Reference proteome</keyword>
<dbReference type="EMBL" id="WIND01000017">
    <property type="protein sequence ID" value="MSU91225.1"/>
    <property type="molecule type" value="Genomic_DNA"/>
</dbReference>
<dbReference type="SMART" id="SM00866">
    <property type="entry name" value="UTRA"/>
    <property type="match status" value="1"/>
</dbReference>
<keyword evidence="1" id="KW-0805">Transcription regulation</keyword>
<protein>
    <submittedName>
        <fullName evidence="5">UTRA domain-containing protein</fullName>
    </submittedName>
</protein>
<dbReference type="SUPFAM" id="SSF46785">
    <property type="entry name" value="Winged helix' DNA-binding domain"/>
    <property type="match status" value="1"/>
</dbReference>
<organism evidence="5 6">
    <name type="scientific">Halovulum marinum</name>
    <dbReference type="NCBI Taxonomy" id="2662447"/>
    <lineage>
        <taxon>Bacteria</taxon>
        <taxon>Pseudomonadati</taxon>
        <taxon>Pseudomonadota</taxon>
        <taxon>Alphaproteobacteria</taxon>
        <taxon>Rhodobacterales</taxon>
        <taxon>Paracoccaceae</taxon>
        <taxon>Halovulum</taxon>
    </lineage>
</organism>
<name>A0A6L5Z545_9RHOB</name>
<dbReference type="SUPFAM" id="SSF64288">
    <property type="entry name" value="Chorismate lyase-like"/>
    <property type="match status" value="1"/>
</dbReference>
<dbReference type="PROSITE" id="PS50949">
    <property type="entry name" value="HTH_GNTR"/>
    <property type="match status" value="1"/>
</dbReference>
<dbReference type="InterPro" id="IPR028978">
    <property type="entry name" value="Chorismate_lyase_/UTRA_dom_sf"/>
</dbReference>
<dbReference type="GO" id="GO:0003677">
    <property type="term" value="F:DNA binding"/>
    <property type="evidence" value="ECO:0007669"/>
    <property type="project" value="UniProtKB-KW"/>
</dbReference>
<evidence type="ECO:0000256" key="1">
    <source>
        <dbReference type="ARBA" id="ARBA00023015"/>
    </source>
</evidence>
<dbReference type="InterPro" id="IPR000524">
    <property type="entry name" value="Tscrpt_reg_HTH_GntR"/>
</dbReference>
<evidence type="ECO:0000256" key="2">
    <source>
        <dbReference type="ARBA" id="ARBA00023125"/>
    </source>
</evidence>
<keyword evidence="2" id="KW-0238">DNA-binding</keyword>
<dbReference type="InterPro" id="IPR036388">
    <property type="entry name" value="WH-like_DNA-bd_sf"/>
</dbReference>
<dbReference type="InterPro" id="IPR050679">
    <property type="entry name" value="Bact_HTH_transcr_reg"/>
</dbReference>